<accession>A0A1I6PPC2</accession>
<name>A0A1I6PPC2_9RHOB</name>
<organism evidence="2 3">
    <name type="scientific">Alloyangia pacifica</name>
    <dbReference type="NCBI Taxonomy" id="311180"/>
    <lineage>
        <taxon>Bacteria</taxon>
        <taxon>Pseudomonadati</taxon>
        <taxon>Pseudomonadota</taxon>
        <taxon>Alphaproteobacteria</taxon>
        <taxon>Rhodobacterales</taxon>
        <taxon>Roseobacteraceae</taxon>
        <taxon>Alloyangia</taxon>
    </lineage>
</organism>
<sequence>MTEREEAKLAAEAAQAYADAVHSLARSRWLPVQVIGACVGAGAALVAAIIGIMKLTGV</sequence>
<gene>
    <name evidence="2" type="ORF">SAMN04488050_101679</name>
</gene>
<reference evidence="3" key="1">
    <citation type="submission" date="2016-10" db="EMBL/GenBank/DDBJ databases">
        <authorList>
            <person name="Varghese N."/>
            <person name="Submissions S."/>
        </authorList>
    </citation>
    <scope>NUCLEOTIDE SEQUENCE [LARGE SCALE GENOMIC DNA]</scope>
    <source>
        <strain evidence="3">DSM 26894</strain>
    </source>
</reference>
<feature type="transmembrane region" description="Helical" evidence="1">
    <location>
        <begin position="32"/>
        <end position="53"/>
    </location>
</feature>
<evidence type="ECO:0000256" key="1">
    <source>
        <dbReference type="SAM" id="Phobius"/>
    </source>
</evidence>
<proteinExistence type="predicted"/>
<evidence type="ECO:0000313" key="2">
    <source>
        <dbReference type="EMBL" id="SFS42046.1"/>
    </source>
</evidence>
<protein>
    <submittedName>
        <fullName evidence="2">Uncharacterized protein</fullName>
    </submittedName>
</protein>
<dbReference type="EMBL" id="FOZW01000001">
    <property type="protein sequence ID" value="SFS42046.1"/>
    <property type="molecule type" value="Genomic_DNA"/>
</dbReference>
<dbReference type="Proteomes" id="UP000199392">
    <property type="component" value="Unassembled WGS sequence"/>
</dbReference>
<dbReference type="RefSeq" id="WP_176806529.1">
    <property type="nucleotide sequence ID" value="NZ_FNCL01000002.1"/>
</dbReference>
<dbReference type="STRING" id="311180.SAMN04488050_101679"/>
<dbReference type="AlphaFoldDB" id="A0A1I6PPC2"/>
<evidence type="ECO:0000313" key="3">
    <source>
        <dbReference type="Proteomes" id="UP000199392"/>
    </source>
</evidence>
<keyword evidence="1" id="KW-0472">Membrane</keyword>
<keyword evidence="1" id="KW-1133">Transmembrane helix</keyword>
<keyword evidence="1" id="KW-0812">Transmembrane</keyword>
<keyword evidence="3" id="KW-1185">Reference proteome</keyword>